<feature type="compositionally biased region" description="Low complexity" evidence="1">
    <location>
        <begin position="205"/>
        <end position="219"/>
    </location>
</feature>
<evidence type="ECO:0000313" key="3">
    <source>
        <dbReference type="Proteomes" id="UP000323386"/>
    </source>
</evidence>
<dbReference type="AlphaFoldDB" id="A0A5C3EZ17"/>
<organism evidence="2 3">
    <name type="scientific">Pseudozyma flocculosa</name>
    <dbReference type="NCBI Taxonomy" id="84751"/>
    <lineage>
        <taxon>Eukaryota</taxon>
        <taxon>Fungi</taxon>
        <taxon>Dikarya</taxon>
        <taxon>Basidiomycota</taxon>
        <taxon>Ustilaginomycotina</taxon>
        <taxon>Ustilaginomycetes</taxon>
        <taxon>Ustilaginales</taxon>
        <taxon>Ustilaginaceae</taxon>
        <taxon>Pseudozyma</taxon>
    </lineage>
</organism>
<protein>
    <submittedName>
        <fullName evidence="2">Uncharacterized protein</fullName>
    </submittedName>
</protein>
<evidence type="ECO:0000313" key="2">
    <source>
        <dbReference type="EMBL" id="SPO37523.1"/>
    </source>
</evidence>
<gene>
    <name evidence="2" type="ORF">PSFLO_02998</name>
</gene>
<feature type="region of interest" description="Disordered" evidence="1">
    <location>
        <begin position="189"/>
        <end position="229"/>
    </location>
</feature>
<name>A0A5C3EZ17_9BASI</name>
<dbReference type="Proteomes" id="UP000323386">
    <property type="component" value="Unassembled WGS sequence"/>
</dbReference>
<reference evidence="2 3" key="1">
    <citation type="submission" date="2018-03" db="EMBL/GenBank/DDBJ databases">
        <authorList>
            <person name="Guldener U."/>
        </authorList>
    </citation>
    <scope>NUCLEOTIDE SEQUENCE [LARGE SCALE GENOMIC DNA]</scope>
    <source>
        <strain evidence="2 3">DAOM196992</strain>
    </source>
</reference>
<evidence type="ECO:0000256" key="1">
    <source>
        <dbReference type="SAM" id="MobiDB-lite"/>
    </source>
</evidence>
<keyword evidence="3" id="KW-1185">Reference proteome</keyword>
<accession>A0A5C3EZ17</accession>
<proteinExistence type="predicted"/>
<dbReference type="EMBL" id="OOIP01000007">
    <property type="protein sequence ID" value="SPO37523.1"/>
    <property type="molecule type" value="Genomic_DNA"/>
</dbReference>
<sequence length="251" mass="27220">MGCGRRQRAVRRAQDPTVPVHVLSVAAWHLRSSTDGAHSESAVGEEERLGADRRQARELSINSTSVSRLVPAFYHAGPTLLPILGVVLEYRATVKPLVHEHDASSSAHRSSVASGRSTALVCTFALKVSATRLRSDATRAYRPCPLDSVTGSHIRTFACVEGSLKWRSPRGSRAPFLLIQMGRRAKAKGVVGGTARRHAPHLDLARPSSPPRTDSSASSHPGRAHRCLSSTRELVVQRREGTYVYHEESGG</sequence>